<gene>
    <name evidence="2" type="ORF">ABB30_03810</name>
</gene>
<evidence type="ECO:0000313" key="3">
    <source>
        <dbReference type="Proteomes" id="UP000050956"/>
    </source>
</evidence>
<feature type="compositionally biased region" description="Polar residues" evidence="1">
    <location>
        <begin position="288"/>
        <end position="298"/>
    </location>
</feature>
<accession>A0A0R0D805</accession>
<comment type="caution">
    <text evidence="2">The sequence shown here is derived from an EMBL/GenBank/DDBJ whole genome shotgun (WGS) entry which is preliminary data.</text>
</comment>
<reference evidence="2 3" key="1">
    <citation type="submission" date="2015-05" db="EMBL/GenBank/DDBJ databases">
        <title>Genome sequencing and analysis of members of genus Stenotrophomonas.</title>
        <authorList>
            <person name="Patil P.P."/>
            <person name="Midha S."/>
            <person name="Patil P.B."/>
        </authorList>
    </citation>
    <scope>NUCLEOTIDE SEQUENCE [LARGE SCALE GENOMIC DNA]</scope>
    <source>
        <strain evidence="2 3">DSM 24757</strain>
    </source>
</reference>
<evidence type="ECO:0000313" key="2">
    <source>
        <dbReference type="EMBL" id="KRG78444.1"/>
    </source>
</evidence>
<sequence>MGGAPAAAPSPLQDPAFTALLPHSATLRGDLAQIQADGLAVEWGRAGGGTFYDRANARIVLDEKSQGDGAWIARSISHEMGHHRFTEAPDYSSRQAYVDYQLRNEGAATLANATVRHEIVQSGGPDINVSGAGKADYIRIAGEHLAGNLSRDQAIGQIAAVFGTEKPSVSTGSYVDYYGGHYDTALVPWLRATGRLPEPADAALTQAAHPGDQRMAEHLRGQLPAGTSAEHLLDLSVRARELGLHPGNSQVLQQGEQAWVASTQTPGMRVMADLQAAAPALEHSLQRSQAIEQGQQQAHGERSQAMAQ</sequence>
<dbReference type="EMBL" id="LDJM01000010">
    <property type="protein sequence ID" value="KRG78444.1"/>
    <property type="molecule type" value="Genomic_DNA"/>
</dbReference>
<feature type="region of interest" description="Disordered" evidence="1">
    <location>
        <begin position="288"/>
        <end position="308"/>
    </location>
</feature>
<dbReference type="AlphaFoldDB" id="A0A0R0D805"/>
<evidence type="ECO:0000256" key="1">
    <source>
        <dbReference type="SAM" id="MobiDB-lite"/>
    </source>
</evidence>
<name>A0A0R0D805_9GAMM</name>
<organism evidence="2 3">
    <name type="scientific">Stenotrophomonas ginsengisoli</name>
    <dbReference type="NCBI Taxonomy" id="336566"/>
    <lineage>
        <taxon>Bacteria</taxon>
        <taxon>Pseudomonadati</taxon>
        <taxon>Pseudomonadota</taxon>
        <taxon>Gammaproteobacteria</taxon>
        <taxon>Lysobacterales</taxon>
        <taxon>Lysobacteraceae</taxon>
        <taxon>Stenotrophomonas</taxon>
    </lineage>
</organism>
<dbReference type="PATRIC" id="fig|336566.3.peg.95"/>
<keyword evidence="3" id="KW-1185">Reference proteome</keyword>
<protein>
    <submittedName>
        <fullName evidence="2">Uncharacterized protein</fullName>
    </submittedName>
</protein>
<proteinExistence type="predicted"/>
<dbReference type="STRING" id="336566.ABB30_03810"/>
<dbReference type="Proteomes" id="UP000050956">
    <property type="component" value="Unassembled WGS sequence"/>
</dbReference>